<dbReference type="RefSeq" id="WP_012410012.1">
    <property type="nucleotide sequence ID" value="NC_010628.1"/>
</dbReference>
<dbReference type="Gene3D" id="3.40.50.12230">
    <property type="match status" value="1"/>
</dbReference>
<dbReference type="Proteomes" id="UP000001191">
    <property type="component" value="Chromosome"/>
</dbReference>
<dbReference type="NCBIfam" id="TIGR00460">
    <property type="entry name" value="fmt"/>
    <property type="match status" value="1"/>
</dbReference>
<feature type="binding site" evidence="5">
    <location>
        <begin position="111"/>
        <end position="114"/>
    </location>
    <ligand>
        <name>(6S)-5,6,7,8-tetrahydrofolate</name>
        <dbReference type="ChEBI" id="CHEBI:57453"/>
    </ligand>
</feature>
<gene>
    <name evidence="5" type="primary">fmt</name>
    <name evidence="8" type="ordered locus">Npun_F3651</name>
</gene>
<reference evidence="9" key="1">
    <citation type="submission" date="2008-04" db="EMBL/GenBank/DDBJ databases">
        <title>Complete sequence of chromosome of Nostoc punctiforme ATCC 29133.</title>
        <authorList>
            <consortium name="US DOE Joint Genome Institute"/>
            <person name="Copeland A."/>
            <person name="Lucas S."/>
            <person name="Lapidus A."/>
            <person name="Glavina del Rio T."/>
            <person name="Dalin E."/>
            <person name="Tice H."/>
            <person name="Pitluck S."/>
            <person name="Chain P."/>
            <person name="Malfatti S."/>
            <person name="Shin M."/>
            <person name="Vergez L."/>
            <person name="Schmutz J."/>
            <person name="Larimer F."/>
            <person name="Land M."/>
            <person name="Hauser L."/>
            <person name="Kyrpides N."/>
            <person name="Kim E."/>
            <person name="Meeks J.C."/>
            <person name="Elhai J."/>
            <person name="Campbell E.L."/>
            <person name="Thiel T."/>
            <person name="Longmire J."/>
            <person name="Potts M."/>
            <person name="Atlas R."/>
        </authorList>
    </citation>
    <scope>NUCLEOTIDE SEQUENCE [LARGE SCALE GENOMIC DNA]</scope>
    <source>
        <strain evidence="9">ATCC 29133 / PCC 73102</strain>
    </source>
</reference>
<comment type="similarity">
    <text evidence="1 5">Belongs to the Fmt family.</text>
</comment>
<dbReference type="OrthoDB" id="9802815at2"/>
<protein>
    <recommendedName>
        <fullName evidence="2 5">Methionyl-tRNA formyltransferase</fullName>
        <ecNumber evidence="2 5">2.1.2.9</ecNumber>
    </recommendedName>
</protein>
<comment type="function">
    <text evidence="5">Attaches a formyl group to the free amino group of methionyl-tRNA(fMet). The formyl group appears to play a dual role in the initiator identity of N-formylmethionyl-tRNA by promoting its recognition by IF2 and preventing the misappropriation of this tRNA by the elongation apparatus.</text>
</comment>
<dbReference type="GO" id="GO:0005829">
    <property type="term" value="C:cytosol"/>
    <property type="evidence" value="ECO:0007669"/>
    <property type="project" value="TreeGrafter"/>
</dbReference>
<dbReference type="CDD" id="cd08704">
    <property type="entry name" value="Met_tRNA_FMT_C"/>
    <property type="match status" value="1"/>
</dbReference>
<dbReference type="InterPro" id="IPR044135">
    <property type="entry name" value="Met-tRNA-FMT_C"/>
</dbReference>
<dbReference type="InterPro" id="IPR002376">
    <property type="entry name" value="Formyl_transf_N"/>
</dbReference>
<dbReference type="AlphaFoldDB" id="B2J2X4"/>
<dbReference type="Pfam" id="PF02911">
    <property type="entry name" value="Formyl_trans_C"/>
    <property type="match status" value="1"/>
</dbReference>
<evidence type="ECO:0000256" key="1">
    <source>
        <dbReference type="ARBA" id="ARBA00010699"/>
    </source>
</evidence>
<dbReference type="STRING" id="63737.Npun_F3651"/>
<dbReference type="EC" id="2.1.2.9" evidence="2 5"/>
<sequence>MKIVFFGTPQFAVPTLEKLLNHSKFDVLAVVTQPDKRRERGNKLTPSPVKAIATAHNLAVWQPERVKKDTEILTKLKELNADVFVVVAYGQILSSKILKMPKLGCINVHGSILPKYRGAAPIQWCLYNGEKETGITTMLMDVGMDTGPMLEIATTPIGLLDNTQDLAERLAAIGGDLLVETLLKLERQEIQPIPQDNLSATYAPLIQKENYGLDWSKSAMQLHNQIRGFYPNCTATFRNNLLKIIASVPLASVGDVWRQAAPRLGNFPPELQELIDKLPDLSNVSNKPGVVVNITKGIGAIVQTGEGLLLLREVQLAGKRPQSGWDFVNGTRLTVGEVFGAGS</sequence>
<dbReference type="InterPro" id="IPR005793">
    <property type="entry name" value="Formyl_trans_C"/>
</dbReference>
<evidence type="ECO:0000256" key="3">
    <source>
        <dbReference type="ARBA" id="ARBA00022679"/>
    </source>
</evidence>
<dbReference type="PhylomeDB" id="B2J2X4"/>
<dbReference type="GO" id="GO:0004479">
    <property type="term" value="F:methionyl-tRNA formyltransferase activity"/>
    <property type="evidence" value="ECO:0007669"/>
    <property type="project" value="UniProtKB-UniRule"/>
</dbReference>
<keyword evidence="3 5" id="KW-0808">Transferase</keyword>
<dbReference type="EnsemblBacteria" id="ACC82041">
    <property type="protein sequence ID" value="ACC82041"/>
    <property type="gene ID" value="Npun_F3651"/>
</dbReference>
<dbReference type="InterPro" id="IPR041711">
    <property type="entry name" value="Met-tRNA-FMT_N"/>
</dbReference>
<dbReference type="InterPro" id="IPR005794">
    <property type="entry name" value="Fmt"/>
</dbReference>
<dbReference type="PANTHER" id="PTHR11138:SF5">
    <property type="entry name" value="METHIONYL-TRNA FORMYLTRANSFERASE, MITOCHONDRIAL"/>
    <property type="match status" value="1"/>
</dbReference>
<feature type="domain" description="Formyl transferase C-terminal" evidence="7">
    <location>
        <begin position="206"/>
        <end position="331"/>
    </location>
</feature>
<evidence type="ECO:0000259" key="6">
    <source>
        <dbReference type="Pfam" id="PF00551"/>
    </source>
</evidence>
<dbReference type="InterPro" id="IPR036477">
    <property type="entry name" value="Formyl_transf_N_sf"/>
</dbReference>
<evidence type="ECO:0000313" key="9">
    <source>
        <dbReference type="Proteomes" id="UP000001191"/>
    </source>
</evidence>
<reference evidence="8 9" key="2">
    <citation type="journal article" date="2013" name="Plant Physiol.">
        <title>A Nostoc punctiforme Sugar Transporter Necessary to Establish a Cyanobacterium-Plant Symbiosis.</title>
        <authorList>
            <person name="Ekman M."/>
            <person name="Picossi S."/>
            <person name="Campbell E.L."/>
            <person name="Meeks J.C."/>
            <person name="Flores E."/>
        </authorList>
    </citation>
    <scope>NUCLEOTIDE SEQUENCE [LARGE SCALE GENOMIC DNA]</scope>
    <source>
        <strain evidence="9">ATCC 29133 / PCC 73102</strain>
    </source>
</reference>
<dbReference type="CDD" id="cd08646">
    <property type="entry name" value="FMT_core_Met-tRNA-FMT_N"/>
    <property type="match status" value="1"/>
</dbReference>
<name>B2J2X4_NOSP7</name>
<keyword evidence="9" id="KW-1185">Reference proteome</keyword>
<accession>B2J2X4</accession>
<keyword evidence="4 5" id="KW-0648">Protein biosynthesis</keyword>
<dbReference type="SUPFAM" id="SSF50486">
    <property type="entry name" value="FMT C-terminal domain-like"/>
    <property type="match status" value="1"/>
</dbReference>
<evidence type="ECO:0000256" key="5">
    <source>
        <dbReference type="HAMAP-Rule" id="MF_00182"/>
    </source>
</evidence>
<dbReference type="SUPFAM" id="SSF53328">
    <property type="entry name" value="Formyltransferase"/>
    <property type="match status" value="1"/>
</dbReference>
<dbReference type="HOGENOM" id="CLU_033347_1_1_3"/>
<dbReference type="Pfam" id="PF00551">
    <property type="entry name" value="Formyl_trans_N"/>
    <property type="match status" value="1"/>
</dbReference>
<dbReference type="KEGG" id="npu:Npun_F3651"/>
<dbReference type="EMBL" id="CP001037">
    <property type="protein sequence ID" value="ACC82041.1"/>
    <property type="molecule type" value="Genomic_DNA"/>
</dbReference>
<dbReference type="PROSITE" id="PS00373">
    <property type="entry name" value="GART"/>
    <property type="match status" value="1"/>
</dbReference>
<evidence type="ECO:0000256" key="2">
    <source>
        <dbReference type="ARBA" id="ARBA00012261"/>
    </source>
</evidence>
<dbReference type="InterPro" id="IPR011034">
    <property type="entry name" value="Formyl_transferase-like_C_sf"/>
</dbReference>
<dbReference type="eggNOG" id="COG0223">
    <property type="taxonomic scope" value="Bacteria"/>
</dbReference>
<dbReference type="InterPro" id="IPR001555">
    <property type="entry name" value="GART_AS"/>
</dbReference>
<dbReference type="PANTHER" id="PTHR11138">
    <property type="entry name" value="METHIONYL-TRNA FORMYLTRANSFERASE"/>
    <property type="match status" value="1"/>
</dbReference>
<comment type="catalytic activity">
    <reaction evidence="5">
        <text>L-methionyl-tRNA(fMet) + (6R)-10-formyltetrahydrofolate = N-formyl-L-methionyl-tRNA(fMet) + (6S)-5,6,7,8-tetrahydrofolate + H(+)</text>
        <dbReference type="Rhea" id="RHEA:24380"/>
        <dbReference type="Rhea" id="RHEA-COMP:9952"/>
        <dbReference type="Rhea" id="RHEA-COMP:9953"/>
        <dbReference type="ChEBI" id="CHEBI:15378"/>
        <dbReference type="ChEBI" id="CHEBI:57453"/>
        <dbReference type="ChEBI" id="CHEBI:78530"/>
        <dbReference type="ChEBI" id="CHEBI:78844"/>
        <dbReference type="ChEBI" id="CHEBI:195366"/>
        <dbReference type="EC" id="2.1.2.9"/>
    </reaction>
</comment>
<proteinExistence type="inferred from homology"/>
<evidence type="ECO:0000313" key="8">
    <source>
        <dbReference type="EMBL" id="ACC82041.1"/>
    </source>
</evidence>
<feature type="domain" description="Formyl transferase N-terminal" evidence="6">
    <location>
        <begin position="1"/>
        <end position="182"/>
    </location>
</feature>
<evidence type="ECO:0000256" key="4">
    <source>
        <dbReference type="ARBA" id="ARBA00022917"/>
    </source>
</evidence>
<organism evidence="8 9">
    <name type="scientific">Nostoc punctiforme (strain ATCC 29133 / PCC 73102)</name>
    <dbReference type="NCBI Taxonomy" id="63737"/>
    <lineage>
        <taxon>Bacteria</taxon>
        <taxon>Bacillati</taxon>
        <taxon>Cyanobacteriota</taxon>
        <taxon>Cyanophyceae</taxon>
        <taxon>Nostocales</taxon>
        <taxon>Nostocaceae</taxon>
        <taxon>Nostoc</taxon>
    </lineage>
</organism>
<evidence type="ECO:0000259" key="7">
    <source>
        <dbReference type="Pfam" id="PF02911"/>
    </source>
</evidence>
<dbReference type="HAMAP" id="MF_00182">
    <property type="entry name" value="Formyl_trans"/>
    <property type="match status" value="1"/>
</dbReference>